<dbReference type="GO" id="GO:0022857">
    <property type="term" value="F:transmembrane transporter activity"/>
    <property type="evidence" value="ECO:0007669"/>
    <property type="project" value="InterPro"/>
</dbReference>
<dbReference type="PANTHER" id="PTHR23518">
    <property type="entry name" value="C-METHYLTRANSFERASE"/>
    <property type="match status" value="1"/>
</dbReference>
<feature type="domain" description="Major facilitator superfamily (MFS) profile" evidence="2">
    <location>
        <begin position="38"/>
        <end position="426"/>
    </location>
</feature>
<dbReference type="PROSITE" id="PS50850">
    <property type="entry name" value="MFS"/>
    <property type="match status" value="1"/>
</dbReference>
<accession>A0A8J7YN38</accession>
<feature type="transmembrane region" description="Helical" evidence="1">
    <location>
        <begin position="162"/>
        <end position="187"/>
    </location>
</feature>
<dbReference type="InterPro" id="IPR011701">
    <property type="entry name" value="MFS"/>
</dbReference>
<comment type="caution">
    <text evidence="3">The sequence shown here is derived from an EMBL/GenBank/DDBJ whole genome shotgun (WGS) entry which is preliminary data.</text>
</comment>
<evidence type="ECO:0000313" key="3">
    <source>
        <dbReference type="EMBL" id="MBX8643813.1"/>
    </source>
</evidence>
<feature type="transmembrane region" description="Helical" evidence="1">
    <location>
        <begin position="104"/>
        <end position="122"/>
    </location>
</feature>
<dbReference type="InterPro" id="IPR036259">
    <property type="entry name" value="MFS_trans_sf"/>
</dbReference>
<dbReference type="Proteomes" id="UP000750197">
    <property type="component" value="Unassembled WGS sequence"/>
</dbReference>
<dbReference type="EMBL" id="JAHEAC010000021">
    <property type="protein sequence ID" value="MBX8643813.1"/>
    <property type="molecule type" value="Genomic_DNA"/>
</dbReference>
<feature type="transmembrane region" description="Helical" evidence="1">
    <location>
        <begin position="401"/>
        <end position="421"/>
    </location>
</feature>
<evidence type="ECO:0000259" key="2">
    <source>
        <dbReference type="PROSITE" id="PS50850"/>
    </source>
</evidence>
<feature type="transmembrane region" description="Helical" evidence="1">
    <location>
        <begin position="128"/>
        <end position="150"/>
    </location>
</feature>
<dbReference type="Gene3D" id="1.20.1250.20">
    <property type="entry name" value="MFS general substrate transporter like domains"/>
    <property type="match status" value="2"/>
</dbReference>
<keyword evidence="1" id="KW-1133">Transmembrane helix</keyword>
<feature type="transmembrane region" description="Helical" evidence="1">
    <location>
        <begin position="33"/>
        <end position="56"/>
    </location>
</feature>
<evidence type="ECO:0000256" key="1">
    <source>
        <dbReference type="SAM" id="Phobius"/>
    </source>
</evidence>
<dbReference type="SUPFAM" id="SSF103473">
    <property type="entry name" value="MFS general substrate transporter"/>
    <property type="match status" value="1"/>
</dbReference>
<reference evidence="3" key="1">
    <citation type="submission" date="2021-05" db="EMBL/GenBank/DDBJ databases">
        <title>Genomic insights into ecological role and evolution of a novel Thermoplasmata order Candidatus Sysuiplasmatales.</title>
        <authorList>
            <person name="Yuan Y."/>
        </authorList>
    </citation>
    <scope>NUCLEOTIDE SEQUENCE</scope>
    <source>
        <strain evidence="3">TUT19-bin139</strain>
    </source>
</reference>
<dbReference type="AlphaFoldDB" id="A0A8J7YN38"/>
<proteinExistence type="predicted"/>
<feature type="transmembrane region" description="Helical" evidence="1">
    <location>
        <begin position="62"/>
        <end position="92"/>
    </location>
</feature>
<dbReference type="Pfam" id="PF07690">
    <property type="entry name" value="MFS_1"/>
    <property type="match status" value="1"/>
</dbReference>
<evidence type="ECO:0000313" key="4">
    <source>
        <dbReference type="Proteomes" id="UP000750197"/>
    </source>
</evidence>
<dbReference type="InterPro" id="IPR020846">
    <property type="entry name" value="MFS_dom"/>
</dbReference>
<feature type="transmembrane region" description="Helical" evidence="1">
    <location>
        <begin position="252"/>
        <end position="276"/>
    </location>
</feature>
<sequence>MGESSEFKQAGTVEKTSRSVSLKTAAGRLRGMFYLPGNAWILTSTSTLWSVGGAMASPYQSLFYYSIGATPILIGYLAAVTSLITAMAQLIGGYVGDIWGRKKAIIIFSFVGVGNNFIYFMVPNASLLLIPVIVGSVSGIYGPLFTTSLTEAMEPSMRPRGVASYSFINTIPAVLSPYVGGLLIGAYGDAQGIRYAFMISGLLGIIAITYRALRMKENFSARKRVGLSEFFLTLLSETRNAFAVVGRDAKLLLLYSVIASFAVGMTSSFSVLYFVQALHFPPYFYGVVVGVSSLAVMLLLFPAARMVEKIGLKRSVVYSSLSVPLNQLFFTKAKDMDELVTWGVVGGTGTGLLGPPLTSLQSDIVPKFIRGRIMAMFSALPLILSVPAQILGGYLYSISPLLPFVVSIPVFVLSVIVLLSVREPSRLEA</sequence>
<feature type="transmembrane region" description="Helical" evidence="1">
    <location>
        <begin position="373"/>
        <end position="395"/>
    </location>
</feature>
<feature type="transmembrane region" description="Helical" evidence="1">
    <location>
        <begin position="282"/>
        <end position="304"/>
    </location>
</feature>
<keyword evidence="1" id="KW-0812">Transmembrane</keyword>
<organism evidence="3 4">
    <name type="scientific">Candidatus Sysuiplasma superficiale</name>
    <dbReference type="NCBI Taxonomy" id="2823368"/>
    <lineage>
        <taxon>Archaea</taxon>
        <taxon>Methanobacteriati</taxon>
        <taxon>Thermoplasmatota</taxon>
        <taxon>Thermoplasmata</taxon>
        <taxon>Candidatus Sysuiplasmatales</taxon>
        <taxon>Candidatus Sysuiplasmataceae</taxon>
        <taxon>Candidatus Sysuiplasma</taxon>
    </lineage>
</organism>
<gene>
    <name evidence="3" type="ORF">KIY12_03705</name>
</gene>
<keyword evidence="1" id="KW-0472">Membrane</keyword>
<name>A0A8J7YN38_9ARCH</name>
<dbReference type="PANTHER" id="PTHR23518:SF2">
    <property type="entry name" value="MAJOR FACILITATOR SUPERFAMILY TRANSPORTER"/>
    <property type="match status" value="1"/>
</dbReference>
<feature type="transmembrane region" description="Helical" evidence="1">
    <location>
        <begin position="193"/>
        <end position="213"/>
    </location>
</feature>
<protein>
    <submittedName>
        <fullName evidence="3">MFS transporter</fullName>
    </submittedName>
</protein>